<organism evidence="2 3">
    <name type="scientific">Cellulomonas terrae</name>
    <dbReference type="NCBI Taxonomy" id="311234"/>
    <lineage>
        <taxon>Bacteria</taxon>
        <taxon>Bacillati</taxon>
        <taxon>Actinomycetota</taxon>
        <taxon>Actinomycetes</taxon>
        <taxon>Micrococcales</taxon>
        <taxon>Cellulomonadaceae</taxon>
        <taxon>Cellulomonas</taxon>
    </lineage>
</organism>
<proteinExistence type="predicted"/>
<accession>A0A511JFB8</accession>
<dbReference type="RefSeq" id="WP_146844256.1">
    <property type="nucleotide sequence ID" value="NZ_BJWH01000001.1"/>
</dbReference>
<keyword evidence="3" id="KW-1185">Reference proteome</keyword>
<evidence type="ECO:0000256" key="1">
    <source>
        <dbReference type="SAM" id="SignalP"/>
    </source>
</evidence>
<reference evidence="2 3" key="1">
    <citation type="submission" date="2019-07" db="EMBL/GenBank/DDBJ databases">
        <title>Whole genome shotgun sequence of Cellulomonas terrae NBRC 100819.</title>
        <authorList>
            <person name="Hosoyama A."/>
            <person name="Uohara A."/>
            <person name="Ohji S."/>
            <person name="Ichikawa N."/>
        </authorList>
    </citation>
    <scope>NUCLEOTIDE SEQUENCE [LARGE SCALE GENOMIC DNA]</scope>
    <source>
        <strain evidence="2 3">NBRC 100819</strain>
    </source>
</reference>
<feature type="chain" id="PRO_5039555544" description="Lipoprotein" evidence="1">
    <location>
        <begin position="23"/>
        <end position="199"/>
    </location>
</feature>
<dbReference type="EMBL" id="BJWH01000001">
    <property type="protein sequence ID" value="GEL96635.1"/>
    <property type="molecule type" value="Genomic_DNA"/>
</dbReference>
<evidence type="ECO:0000313" key="3">
    <source>
        <dbReference type="Proteomes" id="UP000321049"/>
    </source>
</evidence>
<keyword evidence="1" id="KW-0732">Signal</keyword>
<dbReference type="OrthoDB" id="4457696at2"/>
<sequence length="199" mass="20176">MGVRGRWAVGLALPAAFLLGLAACSAPDEQAAQETPTAVVVGAADCLSSQVLADLGLVAAGASGGTGTPHADAPEAGRVPDDFLPVSVVVCAPGGTLQDSSGTWVALTASRREGDLEPLVAALRRPSAERGGTCSSAAVSAPSLWLVDALGRAIRPVWPTDRCGSPQEAVSEALDALEETDSEQYPVRLVIPAEPTAQR</sequence>
<evidence type="ECO:0008006" key="4">
    <source>
        <dbReference type="Google" id="ProtNLM"/>
    </source>
</evidence>
<dbReference type="AlphaFoldDB" id="A0A511JFB8"/>
<name>A0A511JFB8_9CELL</name>
<gene>
    <name evidence="2" type="ORF">CTE05_01820</name>
</gene>
<evidence type="ECO:0000313" key="2">
    <source>
        <dbReference type="EMBL" id="GEL96635.1"/>
    </source>
</evidence>
<dbReference type="Proteomes" id="UP000321049">
    <property type="component" value="Unassembled WGS sequence"/>
</dbReference>
<dbReference type="PROSITE" id="PS51257">
    <property type="entry name" value="PROKAR_LIPOPROTEIN"/>
    <property type="match status" value="1"/>
</dbReference>
<protein>
    <recommendedName>
        <fullName evidence="4">Lipoprotein</fullName>
    </recommendedName>
</protein>
<comment type="caution">
    <text evidence="2">The sequence shown here is derived from an EMBL/GenBank/DDBJ whole genome shotgun (WGS) entry which is preliminary data.</text>
</comment>
<feature type="signal peptide" evidence="1">
    <location>
        <begin position="1"/>
        <end position="22"/>
    </location>
</feature>